<feature type="compositionally biased region" description="Polar residues" evidence="1">
    <location>
        <begin position="79"/>
        <end position="88"/>
    </location>
</feature>
<dbReference type="Proteomes" id="UP001153269">
    <property type="component" value="Unassembled WGS sequence"/>
</dbReference>
<comment type="caution">
    <text evidence="2">The sequence shown here is derived from an EMBL/GenBank/DDBJ whole genome shotgun (WGS) entry which is preliminary data.</text>
</comment>
<feature type="region of interest" description="Disordered" evidence="1">
    <location>
        <begin position="79"/>
        <end position="103"/>
    </location>
</feature>
<evidence type="ECO:0000313" key="2">
    <source>
        <dbReference type="EMBL" id="CAB1422954.1"/>
    </source>
</evidence>
<dbReference type="EMBL" id="CADEAL010000624">
    <property type="protein sequence ID" value="CAB1422954.1"/>
    <property type="molecule type" value="Genomic_DNA"/>
</dbReference>
<evidence type="ECO:0000256" key="1">
    <source>
        <dbReference type="SAM" id="MobiDB-lite"/>
    </source>
</evidence>
<name>A0A9N7U3A3_PLEPL</name>
<protein>
    <submittedName>
        <fullName evidence="2">Uncharacterized protein</fullName>
    </submittedName>
</protein>
<sequence>METQGKSPLACPCLLCAHATAALRSHWKPDESQSCHYGRWNVLSPGRAQPRATRGNGAPCQPRVTECLVTRENQRVTLTGVSRPSHASPSLARSPAAWPPADN</sequence>
<proteinExistence type="predicted"/>
<accession>A0A9N7U3A3</accession>
<dbReference type="AlphaFoldDB" id="A0A9N7U3A3"/>
<organism evidence="2 3">
    <name type="scientific">Pleuronectes platessa</name>
    <name type="common">European plaice</name>
    <dbReference type="NCBI Taxonomy" id="8262"/>
    <lineage>
        <taxon>Eukaryota</taxon>
        <taxon>Metazoa</taxon>
        <taxon>Chordata</taxon>
        <taxon>Craniata</taxon>
        <taxon>Vertebrata</taxon>
        <taxon>Euteleostomi</taxon>
        <taxon>Actinopterygii</taxon>
        <taxon>Neopterygii</taxon>
        <taxon>Teleostei</taxon>
        <taxon>Neoteleostei</taxon>
        <taxon>Acanthomorphata</taxon>
        <taxon>Carangaria</taxon>
        <taxon>Pleuronectiformes</taxon>
        <taxon>Pleuronectoidei</taxon>
        <taxon>Pleuronectidae</taxon>
        <taxon>Pleuronectes</taxon>
    </lineage>
</organism>
<gene>
    <name evidence="2" type="ORF">PLEPLA_LOCUS10872</name>
</gene>
<keyword evidence="3" id="KW-1185">Reference proteome</keyword>
<reference evidence="2" key="1">
    <citation type="submission" date="2020-03" db="EMBL/GenBank/DDBJ databases">
        <authorList>
            <person name="Weist P."/>
        </authorList>
    </citation>
    <scope>NUCLEOTIDE SEQUENCE</scope>
</reference>
<evidence type="ECO:0000313" key="3">
    <source>
        <dbReference type="Proteomes" id="UP001153269"/>
    </source>
</evidence>